<feature type="domain" description="Phospholipid/glycerol acyltransferase" evidence="4">
    <location>
        <begin position="235"/>
        <end position="348"/>
    </location>
</feature>
<organism evidence="5 6">
    <name type="scientific">Vitis vinifera</name>
    <name type="common">Grape</name>
    <dbReference type="NCBI Taxonomy" id="29760"/>
    <lineage>
        <taxon>Eukaryota</taxon>
        <taxon>Viridiplantae</taxon>
        <taxon>Streptophyta</taxon>
        <taxon>Embryophyta</taxon>
        <taxon>Tracheophyta</taxon>
        <taxon>Spermatophyta</taxon>
        <taxon>Magnoliopsida</taxon>
        <taxon>eudicotyledons</taxon>
        <taxon>Gunneridae</taxon>
        <taxon>Pentapetalae</taxon>
        <taxon>rosids</taxon>
        <taxon>Vitales</taxon>
        <taxon>Vitaceae</taxon>
        <taxon>Viteae</taxon>
        <taxon>Vitis</taxon>
    </lineage>
</organism>
<evidence type="ECO:0000313" key="6">
    <source>
        <dbReference type="Proteomes" id="UP000009183"/>
    </source>
</evidence>
<dbReference type="STRING" id="29760.F6HYJ5"/>
<dbReference type="SUPFAM" id="SSF69593">
    <property type="entry name" value="Glycerol-3-phosphate (1)-acyltransferase"/>
    <property type="match status" value="1"/>
</dbReference>
<dbReference type="HOGENOM" id="CLU_027938_1_0_1"/>
<dbReference type="PaxDb" id="29760-VIT_11s0037g00250.t01"/>
<dbReference type="AlphaFoldDB" id="F6HYJ5"/>
<dbReference type="FunCoup" id="F6HYJ5">
    <property type="interactions" value="1649"/>
</dbReference>
<dbReference type="ExpressionAtlas" id="F6HYJ5">
    <property type="expression patterns" value="baseline and differential"/>
</dbReference>
<dbReference type="Proteomes" id="UP000009183">
    <property type="component" value="Chromosome 11"/>
</dbReference>
<keyword evidence="3" id="KW-1133">Transmembrane helix</keyword>
<keyword evidence="1" id="KW-0808">Transferase</keyword>
<dbReference type="EMBL" id="FN596499">
    <property type="protein sequence ID" value="CCB59759.1"/>
    <property type="molecule type" value="Genomic_DNA"/>
</dbReference>
<evidence type="ECO:0000313" key="5">
    <source>
        <dbReference type="EMBL" id="CCB59759.1"/>
    </source>
</evidence>
<reference evidence="6" key="1">
    <citation type="journal article" date="2007" name="Nature">
        <title>The grapevine genome sequence suggests ancestral hexaploidization in major angiosperm phyla.</title>
        <authorList>
            <consortium name="The French-Italian Public Consortium for Grapevine Genome Characterization."/>
            <person name="Jaillon O."/>
            <person name="Aury J.-M."/>
            <person name="Noel B."/>
            <person name="Policriti A."/>
            <person name="Clepet C."/>
            <person name="Casagrande A."/>
            <person name="Choisne N."/>
            <person name="Aubourg S."/>
            <person name="Vitulo N."/>
            <person name="Jubin C."/>
            <person name="Vezzi A."/>
            <person name="Legeai F."/>
            <person name="Hugueney P."/>
            <person name="Dasilva C."/>
            <person name="Horner D."/>
            <person name="Mica E."/>
            <person name="Jublot D."/>
            <person name="Poulain J."/>
            <person name="Bruyere C."/>
            <person name="Billault A."/>
            <person name="Segurens B."/>
            <person name="Gouyvenoux M."/>
            <person name="Ugarte E."/>
            <person name="Cattonaro F."/>
            <person name="Anthouard V."/>
            <person name="Vico V."/>
            <person name="Del Fabbro C."/>
            <person name="Alaux M."/>
            <person name="Di Gaspero G."/>
            <person name="Dumas V."/>
            <person name="Felice N."/>
            <person name="Paillard S."/>
            <person name="Juman I."/>
            <person name="Moroldo M."/>
            <person name="Scalabrin S."/>
            <person name="Canaguier A."/>
            <person name="Le Clainche I."/>
            <person name="Malacrida G."/>
            <person name="Durand E."/>
            <person name="Pesole G."/>
            <person name="Laucou V."/>
            <person name="Chatelet P."/>
            <person name="Merdinoglu D."/>
            <person name="Delledonne M."/>
            <person name="Pezzotti M."/>
            <person name="Lecharny A."/>
            <person name="Scarpelli C."/>
            <person name="Artiguenave F."/>
            <person name="Pe M.E."/>
            <person name="Valle G."/>
            <person name="Morgante M."/>
            <person name="Caboche M."/>
            <person name="Adam-Blondon A.-F."/>
            <person name="Weissenbach J."/>
            <person name="Quetier F."/>
            <person name="Wincker P."/>
        </authorList>
    </citation>
    <scope>NUCLEOTIDE SEQUENCE [LARGE SCALE GENOMIC DNA]</scope>
    <source>
        <strain evidence="6">cv. Pinot noir / PN40024</strain>
    </source>
</reference>
<evidence type="ECO:0000256" key="1">
    <source>
        <dbReference type="ARBA" id="ARBA00022679"/>
    </source>
</evidence>
<feature type="transmembrane region" description="Helical" evidence="3">
    <location>
        <begin position="169"/>
        <end position="194"/>
    </location>
</feature>
<gene>
    <name evidence="5" type="ordered locus">VIT_11s0037g00250</name>
</gene>
<dbReference type="CDD" id="cd07989">
    <property type="entry name" value="LPLAT_AGPAT-like"/>
    <property type="match status" value="1"/>
</dbReference>
<accession>F6HYJ5</accession>
<keyword evidence="3" id="KW-0812">Transmembrane</keyword>
<sequence>MPKKYLKGPKLFNLNFLAASLASQVLHPPLSLASQPNSFYSFLRSWGLVPIKKPLGKTKHASSPHYCSCTYKGLHIGCPPCRQPSLRNSNNFALNSILCTPKKYSGVSQHYFNPKVEFDSPYVDNKLQNWNKFSRNIVVRSELAETGYPDAGYPLSDLQLSSKFRGICFYAVTAFAAIFLFVLMMLAHPFVLLLDRYKRKAHHLVAKIWATLTVSPFYKIEFEGLDNLPGPDTPAVYVSNHQSFLDIYTLLTLGRSFKFISKTGIFLFPIIGWAMFMMGTIPLKRMDSRSQLDCLKRCMDLIKKGASVFFFPEGTRSKDGKLGSFKKGAFSIAVKTRVPVVPIVLIGTGKIMPPGMEGIVNPGSVKVVIHKPIEGNDAEVLCNEARNIIADVLNQKG</sequence>
<dbReference type="InterPro" id="IPR002123">
    <property type="entry name" value="Plipid/glycerol_acylTrfase"/>
</dbReference>
<dbReference type="SMART" id="SM00563">
    <property type="entry name" value="PlsC"/>
    <property type="match status" value="1"/>
</dbReference>
<proteinExistence type="predicted"/>
<evidence type="ECO:0000256" key="3">
    <source>
        <dbReference type="SAM" id="Phobius"/>
    </source>
</evidence>
<name>F6HYJ5_VITVI</name>
<protein>
    <recommendedName>
        <fullName evidence="4">Phospholipid/glycerol acyltransferase domain-containing protein</fullName>
    </recommendedName>
</protein>
<dbReference type="GO" id="GO:0006654">
    <property type="term" value="P:phosphatidic acid biosynthetic process"/>
    <property type="evidence" value="ECO:0000318"/>
    <property type="project" value="GO_Central"/>
</dbReference>
<keyword evidence="2" id="KW-0012">Acyltransferase</keyword>
<dbReference type="PANTHER" id="PTHR10434:SF60">
    <property type="entry name" value="1-ACYL-SN-GLYCEROL-3-PHOSPHATE ACYLTRANSFERASE LPAT1, CHLOROPLASTIC"/>
    <property type="match status" value="1"/>
</dbReference>
<dbReference type="GO" id="GO:0003841">
    <property type="term" value="F:1-acylglycerol-3-phosphate O-acyltransferase activity"/>
    <property type="evidence" value="ECO:0000318"/>
    <property type="project" value="GO_Central"/>
</dbReference>
<evidence type="ECO:0000259" key="4">
    <source>
        <dbReference type="SMART" id="SM00563"/>
    </source>
</evidence>
<evidence type="ECO:0000256" key="2">
    <source>
        <dbReference type="ARBA" id="ARBA00023315"/>
    </source>
</evidence>
<dbReference type="InParanoid" id="F6HYJ5"/>
<dbReference type="Pfam" id="PF01553">
    <property type="entry name" value="Acyltransferase"/>
    <property type="match status" value="1"/>
</dbReference>
<feature type="transmembrane region" description="Helical" evidence="3">
    <location>
        <begin position="265"/>
        <end position="283"/>
    </location>
</feature>
<dbReference type="eggNOG" id="KOG2848">
    <property type="taxonomic scope" value="Eukaryota"/>
</dbReference>
<dbReference type="PANTHER" id="PTHR10434">
    <property type="entry name" value="1-ACYL-SN-GLYCEROL-3-PHOSPHATE ACYLTRANSFERASE"/>
    <property type="match status" value="1"/>
</dbReference>
<keyword evidence="3" id="KW-0472">Membrane</keyword>
<keyword evidence="6" id="KW-1185">Reference proteome</keyword>
<dbReference type="OrthoDB" id="417078at2759"/>